<evidence type="ECO:0000313" key="11">
    <source>
        <dbReference type="EMBL" id="PSW20000.1"/>
    </source>
</evidence>
<evidence type="ECO:0000256" key="6">
    <source>
        <dbReference type="PIRNR" id="PIRNR038994"/>
    </source>
</evidence>
<dbReference type="InterPro" id="IPR006680">
    <property type="entry name" value="Amidohydro-rel"/>
</dbReference>
<sequence length="376" mass="40419">MYALTNISVFDGYTTLHNHAVIICGDTIESVQPMDKNNALPSNQIDGQGMLVTAGFIDVQLNGCGGVLFNTDISKETLDTINRTNLLHGTTQYLPTLITSSSSDMNKAITLIDGMATHEQEGILGLHLEGPFISYEKKGAHNPEHIRQLDLATAKHLASFNHAIKVITLAPERTSQDAIDCLVDAGITVSMGHTNASYQQLLDKQGVSMATHLYNAMTPLSSRETGAVGYIFDQQPAAGIIVDGIHASYPSVRIAKNILKEKLFLVTDAVTPAGTTMTQYDMAGTEAFVTDGKCHYKDGTIAGAALTMIDGVRNLIEHVGVSKEEALRMASLYPARALGIDDQYGAVKAGYKANLTLLTAENTVHSVYQMGKLFEG</sequence>
<dbReference type="Proteomes" id="UP000241771">
    <property type="component" value="Unassembled WGS sequence"/>
</dbReference>
<dbReference type="InterPro" id="IPR003764">
    <property type="entry name" value="GlcNAc_6-P_deAcase"/>
</dbReference>
<feature type="binding site" evidence="8">
    <location>
        <position position="246"/>
    </location>
    <ligand>
        <name>substrate</name>
    </ligand>
</feature>
<feature type="active site" description="Proton donor/acceptor" evidence="7">
    <location>
        <position position="268"/>
    </location>
</feature>
<dbReference type="NCBIfam" id="TIGR00221">
    <property type="entry name" value="nagA"/>
    <property type="match status" value="1"/>
</dbReference>
<evidence type="ECO:0000256" key="5">
    <source>
        <dbReference type="ARBA" id="ARBA00055797"/>
    </source>
</evidence>
<dbReference type="Gene3D" id="3.20.20.140">
    <property type="entry name" value="Metal-dependent hydrolases"/>
    <property type="match status" value="1"/>
</dbReference>
<dbReference type="OrthoDB" id="9776488at2"/>
<dbReference type="Pfam" id="PF01979">
    <property type="entry name" value="Amidohydro_1"/>
    <property type="match status" value="1"/>
</dbReference>
<reference evidence="11 12" key="1">
    <citation type="submission" date="2018-01" db="EMBL/GenBank/DDBJ databases">
        <title>Whole genome sequencing of Histamine producing bacteria.</title>
        <authorList>
            <person name="Butler K."/>
        </authorList>
    </citation>
    <scope>NUCLEOTIDE SEQUENCE [LARGE SCALE GENOMIC DNA]</scope>
    <source>
        <strain evidence="11 12">DSM 100436</strain>
    </source>
</reference>
<evidence type="ECO:0000256" key="3">
    <source>
        <dbReference type="ARBA" id="ARBA00022801"/>
    </source>
</evidence>
<evidence type="ECO:0000256" key="8">
    <source>
        <dbReference type="PIRSR" id="PIRSR038994-2"/>
    </source>
</evidence>
<evidence type="ECO:0000256" key="1">
    <source>
        <dbReference type="ARBA" id="ARBA00010716"/>
    </source>
</evidence>
<dbReference type="EMBL" id="PYMA01000005">
    <property type="protein sequence ID" value="PSW20000.1"/>
    <property type="molecule type" value="Genomic_DNA"/>
</dbReference>
<dbReference type="PANTHER" id="PTHR11113">
    <property type="entry name" value="N-ACETYLGLUCOSAMINE-6-PHOSPHATE DEACETYLASE"/>
    <property type="match status" value="1"/>
</dbReference>
<dbReference type="PANTHER" id="PTHR11113:SF14">
    <property type="entry name" value="N-ACETYLGLUCOSAMINE-6-PHOSPHATE DEACETYLASE"/>
    <property type="match status" value="1"/>
</dbReference>
<dbReference type="SUPFAM" id="SSF51556">
    <property type="entry name" value="Metallo-dependent hydrolases"/>
    <property type="match status" value="1"/>
</dbReference>
<dbReference type="Gene3D" id="2.30.40.10">
    <property type="entry name" value="Urease, subunit C, domain 1"/>
    <property type="match status" value="1"/>
</dbReference>
<keyword evidence="3 6" id="KW-0378">Hydrolase</keyword>
<keyword evidence="4 6" id="KW-0119">Carbohydrate metabolism</keyword>
<evidence type="ECO:0000256" key="2">
    <source>
        <dbReference type="ARBA" id="ARBA00022723"/>
    </source>
</evidence>
<comment type="similarity">
    <text evidence="1 6">Belongs to the metallo-dependent hydrolases superfamily. NagA family.</text>
</comment>
<keyword evidence="2 9" id="KW-0479">Metal-binding</keyword>
<feature type="binding site" evidence="9">
    <location>
        <position position="212"/>
    </location>
    <ligand>
        <name>Zn(2+)</name>
        <dbReference type="ChEBI" id="CHEBI:29105"/>
    </ligand>
</feature>
<dbReference type="SUPFAM" id="SSF51338">
    <property type="entry name" value="Composite domain of metallo-dependent hydrolases"/>
    <property type="match status" value="1"/>
</dbReference>
<dbReference type="InterPro" id="IPR032466">
    <property type="entry name" value="Metal_Hydrolase"/>
</dbReference>
<name>A0A2T3NUP8_9GAMM</name>
<dbReference type="CDD" id="cd00854">
    <property type="entry name" value="NagA"/>
    <property type="match status" value="1"/>
</dbReference>
<feature type="binding site" evidence="8">
    <location>
        <position position="140"/>
    </location>
    <ligand>
        <name>substrate</name>
    </ligand>
</feature>
<dbReference type="PIRSF" id="PIRSF038994">
    <property type="entry name" value="NagA"/>
    <property type="match status" value="1"/>
</dbReference>
<feature type="binding site" evidence="8">
    <location>
        <position position="223"/>
    </location>
    <ligand>
        <name>substrate</name>
    </ligand>
</feature>
<dbReference type="Pfam" id="PF22643">
    <property type="entry name" value="NagA_N"/>
    <property type="match status" value="1"/>
</dbReference>
<evidence type="ECO:0000256" key="7">
    <source>
        <dbReference type="PIRSR" id="PIRSR038994-1"/>
    </source>
</evidence>
<dbReference type="AlphaFoldDB" id="A0A2T3NUP8"/>
<feature type="domain" description="Amidohydrolase-related" evidence="10">
    <location>
        <begin position="51"/>
        <end position="372"/>
    </location>
</feature>
<evidence type="ECO:0000313" key="12">
    <source>
        <dbReference type="Proteomes" id="UP000241771"/>
    </source>
</evidence>
<dbReference type="GO" id="GO:0046872">
    <property type="term" value="F:metal ion binding"/>
    <property type="evidence" value="ECO:0007669"/>
    <property type="project" value="UniProtKB-KW"/>
</dbReference>
<proteinExistence type="inferred from homology"/>
<comment type="cofactor">
    <cofactor evidence="9">
        <name>a divalent metal cation</name>
        <dbReference type="ChEBI" id="CHEBI:60240"/>
    </cofactor>
    <text evidence="9">Binds 1 divalent metal cation per subunit.</text>
</comment>
<comment type="function">
    <text evidence="5">Involved in the first committed step in the biosynthesis of amino-sugar-nucleotides. Catalyzes the hydrolysis of the N-acetyl group of N-acetylglucosamine-6-phosphate (GlcNAc-6-P) to yield glucosamine 6-phosphate and acetate.</text>
</comment>
<feature type="binding site" evidence="8">
    <location>
        <begin position="301"/>
        <end position="303"/>
    </location>
    <ligand>
        <name>substrate</name>
    </ligand>
</feature>
<dbReference type="FunFam" id="3.20.20.140:FF:000004">
    <property type="entry name" value="N-acetylglucosamine-6-phosphate deacetylase"/>
    <property type="match status" value="1"/>
</dbReference>
<organism evidence="11 12">
    <name type="scientific">Photobacterium sanctipauli</name>
    <dbReference type="NCBI Taxonomy" id="1342794"/>
    <lineage>
        <taxon>Bacteria</taxon>
        <taxon>Pseudomonadati</taxon>
        <taxon>Pseudomonadota</taxon>
        <taxon>Gammaproteobacteria</taxon>
        <taxon>Vibrionales</taxon>
        <taxon>Vibrionaceae</taxon>
        <taxon>Photobacterium</taxon>
    </lineage>
</organism>
<evidence type="ECO:0000259" key="10">
    <source>
        <dbReference type="Pfam" id="PF01979"/>
    </source>
</evidence>
<feature type="binding site" evidence="8">
    <location>
        <begin position="215"/>
        <end position="216"/>
    </location>
    <ligand>
        <name>substrate</name>
    </ligand>
</feature>
<feature type="binding site" evidence="9">
    <location>
        <position position="193"/>
    </location>
    <ligand>
        <name>Zn(2+)</name>
        <dbReference type="ChEBI" id="CHEBI:29105"/>
    </ligand>
</feature>
<dbReference type="InterPro" id="IPR011059">
    <property type="entry name" value="Metal-dep_hydrolase_composite"/>
</dbReference>
<dbReference type="GO" id="GO:0008448">
    <property type="term" value="F:N-acetylglucosamine-6-phosphate deacetylase activity"/>
    <property type="evidence" value="ECO:0007669"/>
    <property type="project" value="InterPro"/>
</dbReference>
<accession>A0A2T3NUP8</accession>
<comment type="caution">
    <text evidence="11">The sequence shown here is derived from an EMBL/GenBank/DDBJ whole genome shotgun (WGS) entry which is preliminary data.</text>
</comment>
<feature type="binding site" evidence="9">
    <location>
        <position position="129"/>
    </location>
    <ligand>
        <name>Zn(2+)</name>
        <dbReference type="ChEBI" id="CHEBI:29105"/>
    </ligand>
</feature>
<keyword evidence="12" id="KW-1185">Reference proteome</keyword>
<dbReference type="GO" id="GO:0006046">
    <property type="term" value="P:N-acetylglucosamine catabolic process"/>
    <property type="evidence" value="ECO:0007669"/>
    <property type="project" value="TreeGrafter"/>
</dbReference>
<evidence type="ECO:0000256" key="4">
    <source>
        <dbReference type="ARBA" id="ARBA00023277"/>
    </source>
</evidence>
<protein>
    <submittedName>
        <fullName evidence="11">N-acetylglucosamine-6-phosphate deacetylase</fullName>
    </submittedName>
</protein>
<evidence type="ECO:0000256" key="9">
    <source>
        <dbReference type="PIRSR" id="PIRSR038994-3"/>
    </source>
</evidence>
<gene>
    <name evidence="11" type="primary">nagA</name>
    <name evidence="11" type="ORF">C9I98_10765</name>
</gene>